<dbReference type="GO" id="GO:0003723">
    <property type="term" value="F:RNA binding"/>
    <property type="evidence" value="ECO:0007669"/>
    <property type="project" value="TreeGrafter"/>
</dbReference>
<evidence type="ECO:0000256" key="3">
    <source>
        <dbReference type="ARBA" id="ARBA00023274"/>
    </source>
</evidence>
<accession>A0A023AYI1</accession>
<evidence type="ECO:0000256" key="4">
    <source>
        <dbReference type="ARBA" id="ARBA00040613"/>
    </source>
</evidence>
<comment type="caution">
    <text evidence="6">The sequence shown here is derived from an EMBL/GenBank/DDBJ whole genome shotgun (WGS) entry which is preliminary data.</text>
</comment>
<dbReference type="GO" id="GO:1990904">
    <property type="term" value="C:ribonucleoprotein complex"/>
    <property type="evidence" value="ECO:0007669"/>
    <property type="project" value="UniProtKB-KW"/>
</dbReference>
<keyword evidence="7" id="KW-1185">Reference proteome</keyword>
<dbReference type="PANTHER" id="PTHR10064:SF0">
    <property type="entry name" value="FI24544P1-RELATED"/>
    <property type="match status" value="1"/>
</dbReference>
<protein>
    <recommendedName>
        <fullName evidence="4">Large ribosomal subunit protein eL22</fullName>
    </recommendedName>
    <alternativeName>
        <fullName evidence="5">60S ribosomal protein L22</fullName>
    </alternativeName>
</protein>
<dbReference type="GO" id="GO:0003735">
    <property type="term" value="F:structural constituent of ribosome"/>
    <property type="evidence" value="ECO:0007669"/>
    <property type="project" value="InterPro"/>
</dbReference>
<dbReference type="eggNOG" id="KOG3434">
    <property type="taxonomic scope" value="Eukaryota"/>
</dbReference>
<sequence length="128" mass="14750">MVVAKKVVKTPTYVTYLVDCEAPVADGLMSAEDLRQFLHDRVKIDGKTGNFQKTNYQTGVTTRYCTISAQGNKIALEAKLPFNKRYVKFLTKKYLCRNQIRDFIRVVSTNKNELALKYYQPVKKSMEN</sequence>
<dbReference type="PANTHER" id="PTHR10064">
    <property type="entry name" value="60S RIBOSOMAL PROTEIN L22"/>
    <property type="match status" value="1"/>
</dbReference>
<keyword evidence="3" id="KW-0687">Ribonucleoprotein</keyword>
<gene>
    <name evidence="6" type="ORF">GNI_161190</name>
</gene>
<dbReference type="GO" id="GO:0005840">
    <property type="term" value="C:ribosome"/>
    <property type="evidence" value="ECO:0007669"/>
    <property type="project" value="UniProtKB-KW"/>
</dbReference>
<evidence type="ECO:0000256" key="1">
    <source>
        <dbReference type="ARBA" id="ARBA00007817"/>
    </source>
</evidence>
<comment type="similarity">
    <text evidence="1">Belongs to the eukaryotic ribosomal protein eL22 family.</text>
</comment>
<dbReference type="VEuPathDB" id="CryptoDB:GNI_161190"/>
<dbReference type="GO" id="GO:0002181">
    <property type="term" value="P:cytoplasmic translation"/>
    <property type="evidence" value="ECO:0007669"/>
    <property type="project" value="TreeGrafter"/>
</dbReference>
<name>A0A023AYI1_GRENI</name>
<organism evidence="6 7">
    <name type="scientific">Gregarina niphandrodes</name>
    <name type="common">Septate eugregarine</name>
    <dbReference type="NCBI Taxonomy" id="110365"/>
    <lineage>
        <taxon>Eukaryota</taxon>
        <taxon>Sar</taxon>
        <taxon>Alveolata</taxon>
        <taxon>Apicomplexa</taxon>
        <taxon>Conoidasida</taxon>
        <taxon>Gregarinasina</taxon>
        <taxon>Eugregarinorida</taxon>
        <taxon>Gregarinidae</taxon>
        <taxon>Gregarina</taxon>
    </lineage>
</organism>
<dbReference type="Proteomes" id="UP000019763">
    <property type="component" value="Unassembled WGS sequence"/>
</dbReference>
<proteinExistence type="inferred from homology"/>
<dbReference type="OrthoDB" id="10259820at2759"/>
<evidence type="ECO:0000313" key="6">
    <source>
        <dbReference type="EMBL" id="EZG43721.1"/>
    </source>
</evidence>
<dbReference type="EMBL" id="AFNH02001201">
    <property type="protein sequence ID" value="EZG43721.1"/>
    <property type="molecule type" value="Genomic_DNA"/>
</dbReference>
<dbReference type="Gene3D" id="3.30.1360.210">
    <property type="match status" value="1"/>
</dbReference>
<dbReference type="RefSeq" id="XP_011133051.1">
    <property type="nucleotide sequence ID" value="XM_011134749.1"/>
</dbReference>
<dbReference type="GeneID" id="22915591"/>
<reference evidence="6" key="1">
    <citation type="submission" date="2013-12" db="EMBL/GenBank/DDBJ databases">
        <authorList>
            <person name="Omoto C.K."/>
            <person name="Sibley D."/>
            <person name="Venepally P."/>
            <person name="Hadjithomas M."/>
            <person name="Karamycheva S."/>
            <person name="Brunk B."/>
            <person name="Roos D."/>
            <person name="Caler E."/>
            <person name="Lorenzi H."/>
        </authorList>
    </citation>
    <scope>NUCLEOTIDE SEQUENCE</scope>
</reference>
<dbReference type="AlphaFoldDB" id="A0A023AYI1"/>
<dbReference type="Pfam" id="PF01776">
    <property type="entry name" value="Ribosomal_L22e"/>
    <property type="match status" value="1"/>
</dbReference>
<dbReference type="InterPro" id="IPR002671">
    <property type="entry name" value="Ribosomal_eL22"/>
</dbReference>
<dbReference type="OMA" id="YQLRFYN"/>
<evidence type="ECO:0000313" key="7">
    <source>
        <dbReference type="Proteomes" id="UP000019763"/>
    </source>
</evidence>
<evidence type="ECO:0000256" key="2">
    <source>
        <dbReference type="ARBA" id="ARBA00022980"/>
    </source>
</evidence>
<evidence type="ECO:0000256" key="5">
    <source>
        <dbReference type="ARBA" id="ARBA00041214"/>
    </source>
</evidence>
<keyword evidence="2 6" id="KW-0689">Ribosomal protein</keyword>
<dbReference type="InterPro" id="IPR038526">
    <property type="entry name" value="Ribosomal_eL22_sf"/>
</dbReference>